<dbReference type="Gene3D" id="3.40.50.300">
    <property type="entry name" value="P-loop containing nucleotide triphosphate hydrolases"/>
    <property type="match status" value="1"/>
</dbReference>
<dbReference type="AlphaFoldDB" id="W4LQH6"/>
<comment type="caution">
    <text evidence="1">The sequence shown here is derived from an EMBL/GenBank/DDBJ whole genome shotgun (WGS) entry which is preliminary data.</text>
</comment>
<proteinExistence type="predicted"/>
<dbReference type="HOGENOM" id="CLU_1753455_0_0_7"/>
<dbReference type="Pfam" id="PF14516">
    <property type="entry name" value="AAA_35"/>
    <property type="match status" value="1"/>
</dbReference>
<evidence type="ECO:0000313" key="2">
    <source>
        <dbReference type="Proteomes" id="UP000019140"/>
    </source>
</evidence>
<accession>W4LQH6</accession>
<name>W4LQH6_9BACT</name>
<dbReference type="InterPro" id="IPR027417">
    <property type="entry name" value="P-loop_NTPase"/>
</dbReference>
<dbReference type="EMBL" id="AZHX01001807">
    <property type="protein sequence ID" value="ETW99666.1"/>
    <property type="molecule type" value="Genomic_DNA"/>
</dbReference>
<dbReference type="SUPFAM" id="SSF52540">
    <property type="entry name" value="P-loop containing nucleoside triphosphate hydrolases"/>
    <property type="match status" value="1"/>
</dbReference>
<protein>
    <recommendedName>
        <fullName evidence="3">ATPase domain-containing protein</fullName>
    </recommendedName>
</protein>
<gene>
    <name evidence="1" type="ORF">ETSY2_40435</name>
</gene>
<dbReference type="Proteomes" id="UP000019140">
    <property type="component" value="Unassembled WGS sequence"/>
</dbReference>
<reference evidence="1 2" key="1">
    <citation type="journal article" date="2014" name="Nature">
        <title>An environmental bacterial taxon with a large and distinct metabolic repertoire.</title>
        <authorList>
            <person name="Wilson M.C."/>
            <person name="Mori T."/>
            <person name="Ruckert C."/>
            <person name="Uria A.R."/>
            <person name="Helf M.J."/>
            <person name="Takada K."/>
            <person name="Gernert C."/>
            <person name="Steffens U.A."/>
            <person name="Heycke N."/>
            <person name="Schmitt S."/>
            <person name="Rinke C."/>
            <person name="Helfrich E.J."/>
            <person name="Brachmann A.O."/>
            <person name="Gurgui C."/>
            <person name="Wakimoto T."/>
            <person name="Kracht M."/>
            <person name="Crusemann M."/>
            <person name="Hentschel U."/>
            <person name="Abe I."/>
            <person name="Matsunaga S."/>
            <person name="Kalinowski J."/>
            <person name="Takeyama H."/>
            <person name="Piel J."/>
        </authorList>
    </citation>
    <scope>NUCLEOTIDE SEQUENCE [LARGE SCALE GENOMIC DNA]</scope>
    <source>
        <strain evidence="2">TSY2</strain>
    </source>
</reference>
<evidence type="ECO:0008006" key="3">
    <source>
        <dbReference type="Google" id="ProtNLM"/>
    </source>
</evidence>
<sequence>MSEQAVFTVGGTIQAGGGLYLSRRADQELLQQCRDSVYAYVLTSRQVGKSSLMIRTAEQLNREGIRTAIVDLTELGTQVTVDEWYLGILVRLEEDLMFDTDVFEWWQKHEHLSRTQRLMLFFQNVLLQEIQEQVVIFIDEIDTTLSLPF</sequence>
<keyword evidence="2" id="KW-1185">Reference proteome</keyword>
<evidence type="ECO:0000313" key="1">
    <source>
        <dbReference type="EMBL" id="ETW99666.1"/>
    </source>
</evidence>
<feature type="non-terminal residue" evidence="1">
    <location>
        <position position="149"/>
    </location>
</feature>
<organism evidence="1 2">
    <name type="scientific">Candidatus Entotheonella gemina</name>
    <dbReference type="NCBI Taxonomy" id="1429439"/>
    <lineage>
        <taxon>Bacteria</taxon>
        <taxon>Pseudomonadati</taxon>
        <taxon>Nitrospinota/Tectimicrobiota group</taxon>
        <taxon>Candidatus Tectimicrobiota</taxon>
        <taxon>Candidatus Entotheonellia</taxon>
        <taxon>Candidatus Entotheonellales</taxon>
        <taxon>Candidatus Entotheonellaceae</taxon>
        <taxon>Candidatus Entotheonella</taxon>
    </lineage>
</organism>